<dbReference type="Pfam" id="PF13693">
    <property type="entry name" value="HTH_35"/>
    <property type="match status" value="1"/>
</dbReference>
<evidence type="ECO:0000313" key="8">
    <source>
        <dbReference type="EMBL" id="TRB73765.1"/>
    </source>
</evidence>
<dbReference type="EMBL" id="VAJI01000019">
    <property type="protein sequence ID" value="TRB36507.1"/>
    <property type="molecule type" value="Genomic_DNA"/>
</dbReference>
<evidence type="ECO:0000256" key="3">
    <source>
        <dbReference type="ARBA" id="ARBA00023125"/>
    </source>
</evidence>
<evidence type="ECO:0000313" key="6">
    <source>
        <dbReference type="EMBL" id="STY66030.1"/>
    </source>
</evidence>
<reference evidence="10 11" key="2">
    <citation type="journal article" date="2019" name="Vet. Microbiol.">
        <title>Genetic characterization of susceptible and multi-drug resistant Mannheimia haemolytica isolated from high-risk stocker calves prior to and after antimicrobial metaphylaxis.</title>
        <authorList>
            <person name="Snyder E.R."/>
            <person name="Alvarez-Narvaez S."/>
            <person name="Credille B.C."/>
        </authorList>
    </citation>
    <scope>NUCLEOTIDE SEQUENCE [LARGE SCALE GENOMIC DNA]</scope>
    <source>
        <strain evidence="8 10">UGA-R5-128-1</strain>
        <strain evidence="7 11">UGA-R7-163-1</strain>
    </source>
</reference>
<dbReference type="EMBL" id="VAJB01000018">
    <property type="protein sequence ID" value="TRB73765.1"/>
    <property type="molecule type" value="Genomic_DNA"/>
</dbReference>
<feature type="domain" description="Ner winged helix-turn-helix DNA-binding" evidence="5">
    <location>
        <begin position="9"/>
        <end position="73"/>
    </location>
</feature>
<sequence>MNKKKRAQDMHRADIRAELMKKGITFSQLGIENGLSKTTVRNALDKPYKNGEEIIAKALGKTPAEIWPSRYPDVA</sequence>
<evidence type="ECO:0000259" key="5">
    <source>
        <dbReference type="Pfam" id="PF13693"/>
    </source>
</evidence>
<evidence type="ECO:0000256" key="4">
    <source>
        <dbReference type="ARBA" id="ARBA00023163"/>
    </source>
</evidence>
<dbReference type="KEGG" id="mhay:VK67_12455"/>
<keyword evidence="11" id="KW-1185">Reference proteome</keyword>
<dbReference type="OrthoDB" id="5405994at2"/>
<evidence type="ECO:0000313" key="11">
    <source>
        <dbReference type="Proteomes" id="UP000318394"/>
    </source>
</evidence>
<dbReference type="GO" id="GO:0003677">
    <property type="term" value="F:DNA binding"/>
    <property type="evidence" value="ECO:0007669"/>
    <property type="project" value="UniProtKB-KW"/>
</dbReference>
<evidence type="ECO:0000256" key="2">
    <source>
        <dbReference type="ARBA" id="ARBA00023015"/>
    </source>
</evidence>
<evidence type="ECO:0000313" key="9">
    <source>
        <dbReference type="Proteomes" id="UP000254031"/>
    </source>
</evidence>
<proteinExistence type="inferred from homology"/>
<dbReference type="Gene3D" id="1.10.260.40">
    <property type="entry name" value="lambda repressor-like DNA-binding domains"/>
    <property type="match status" value="1"/>
</dbReference>
<dbReference type="Proteomes" id="UP000315164">
    <property type="component" value="Unassembled WGS sequence"/>
</dbReference>
<dbReference type="EMBL" id="UGPL01000006">
    <property type="protein sequence ID" value="STY66030.1"/>
    <property type="molecule type" value="Genomic_DNA"/>
</dbReference>
<dbReference type="Proteomes" id="UP000318394">
    <property type="component" value="Unassembled WGS sequence"/>
</dbReference>
<comment type="similarity">
    <text evidence="1">Belongs to the ner transcriptional regulatory family.</text>
</comment>
<dbReference type="AlphaFoldDB" id="A0A248ZYH0"/>
<dbReference type="SUPFAM" id="SSF47413">
    <property type="entry name" value="lambda repressor-like DNA-binding domains"/>
    <property type="match status" value="1"/>
</dbReference>
<dbReference type="InterPro" id="IPR038722">
    <property type="entry name" value="Ner_HTH_dom"/>
</dbReference>
<dbReference type="KEGG" id="mhaq:WC39_12450"/>
<keyword evidence="3 6" id="KW-0238">DNA-binding</keyword>
<dbReference type="GeneID" id="67368635"/>
<organism evidence="8 10">
    <name type="scientific">Mannheimia haemolytica</name>
    <name type="common">Pasteurella haemolytica</name>
    <dbReference type="NCBI Taxonomy" id="75985"/>
    <lineage>
        <taxon>Bacteria</taxon>
        <taxon>Pseudomonadati</taxon>
        <taxon>Pseudomonadota</taxon>
        <taxon>Gammaproteobacteria</taxon>
        <taxon>Pasteurellales</taxon>
        <taxon>Pasteurellaceae</taxon>
        <taxon>Mannheimia</taxon>
    </lineage>
</organism>
<dbReference type="InterPro" id="IPR010982">
    <property type="entry name" value="Lambda_DNA-bd_dom_sf"/>
</dbReference>
<keyword evidence="4" id="KW-0804">Transcription</keyword>
<dbReference type="RefSeq" id="WP_006248629.1">
    <property type="nucleotide sequence ID" value="NZ_CP011098.1"/>
</dbReference>
<gene>
    <name evidence="8" type="ORF">FEA53_09055</name>
    <name evidence="7" type="ORF">FEB89_09070</name>
    <name evidence="6" type="ORF">NCTC9380_01310</name>
</gene>
<accession>A0A248ZYH0</accession>
<dbReference type="Proteomes" id="UP000254031">
    <property type="component" value="Unassembled WGS sequence"/>
</dbReference>
<reference evidence="6 9" key="1">
    <citation type="submission" date="2018-06" db="EMBL/GenBank/DDBJ databases">
        <authorList>
            <consortium name="Pathogen Informatics"/>
            <person name="Doyle S."/>
        </authorList>
    </citation>
    <scope>NUCLEOTIDE SEQUENCE [LARGE SCALE GENOMIC DNA]</scope>
    <source>
        <strain evidence="6 9">NCTC9380</strain>
    </source>
</reference>
<evidence type="ECO:0000313" key="10">
    <source>
        <dbReference type="Proteomes" id="UP000315164"/>
    </source>
</evidence>
<keyword evidence="2" id="KW-0805">Transcription regulation</keyword>
<protein>
    <submittedName>
        <fullName evidence="6 8">Transcriptional regulator</fullName>
    </submittedName>
</protein>
<evidence type="ECO:0000313" key="7">
    <source>
        <dbReference type="EMBL" id="TRB36507.1"/>
    </source>
</evidence>
<name>A0A248ZYH0_MANHA</name>
<evidence type="ECO:0000256" key="1">
    <source>
        <dbReference type="ARBA" id="ARBA00006157"/>
    </source>
</evidence>